<keyword evidence="1" id="KW-1133">Transmembrane helix</keyword>
<evidence type="ECO:0000313" key="2">
    <source>
        <dbReference type="EMBL" id="MCG4566048.1"/>
    </source>
</evidence>
<dbReference type="RefSeq" id="WP_226808163.1">
    <property type="nucleotide sequence ID" value="NZ_JAJBNW010000033.1"/>
</dbReference>
<dbReference type="SUPFAM" id="SSF158560">
    <property type="entry name" value="BH3980-like"/>
    <property type="match status" value="1"/>
</dbReference>
<protein>
    <submittedName>
        <fullName evidence="2">Uncharacterized protein</fullName>
    </submittedName>
</protein>
<keyword evidence="1" id="KW-0472">Membrane</keyword>
<gene>
    <name evidence="2" type="ORF">L0P62_11365</name>
</gene>
<dbReference type="Proteomes" id="UP001108123">
    <property type="component" value="Unassembled WGS sequence"/>
</dbReference>
<dbReference type="AlphaFoldDB" id="A0A9Q4FML1"/>
<sequence length="121" mass="13910">MFKNEVTLLKKENLRQMENVKEDDKDTIYEIMKSMSVFKVNSYDAQIIQRDLIGMAQDSELRGADLKNVIGNDIKSFSNEIIKNSYGPSIIEILLSFFTLLSGYLFGMHILPAYLQYQSLS</sequence>
<accession>A0A9Q4FML1</accession>
<keyword evidence="3" id="KW-1185">Reference proteome</keyword>
<evidence type="ECO:0000256" key="1">
    <source>
        <dbReference type="SAM" id="Phobius"/>
    </source>
</evidence>
<feature type="transmembrane region" description="Helical" evidence="1">
    <location>
        <begin position="93"/>
        <end position="115"/>
    </location>
</feature>
<dbReference type="Gene3D" id="1.10.1900.10">
    <property type="entry name" value="c-terminal domain of poly(a) binding protein"/>
    <property type="match status" value="1"/>
</dbReference>
<organism evidence="2 3">
    <name type="scientific">Anaerosalibacter bizertensis</name>
    <dbReference type="NCBI Taxonomy" id="932217"/>
    <lineage>
        <taxon>Bacteria</taxon>
        <taxon>Bacillati</taxon>
        <taxon>Bacillota</taxon>
        <taxon>Tissierellia</taxon>
        <taxon>Tissierellales</taxon>
        <taxon>Sporanaerobacteraceae</taxon>
        <taxon>Anaerosalibacter</taxon>
    </lineage>
</organism>
<dbReference type="EMBL" id="JAKNID010000088">
    <property type="protein sequence ID" value="MCG4566048.1"/>
    <property type="molecule type" value="Genomic_DNA"/>
</dbReference>
<evidence type="ECO:0000313" key="3">
    <source>
        <dbReference type="Proteomes" id="UP001108123"/>
    </source>
</evidence>
<reference evidence="2" key="1">
    <citation type="submission" date="2022-01" db="EMBL/GenBank/DDBJ databases">
        <title>Collection of gut derived symbiotic bacterial strains cultured from healthy donors.</title>
        <authorList>
            <person name="Lin H."/>
            <person name="Kohout C."/>
            <person name="Waligurski E."/>
            <person name="Pamer E.G."/>
        </authorList>
    </citation>
    <scope>NUCLEOTIDE SEQUENCE</scope>
    <source>
        <strain evidence="2">MSK.14.39</strain>
    </source>
</reference>
<proteinExistence type="predicted"/>
<name>A0A9Q4FML1_9FIRM</name>
<keyword evidence="1" id="KW-0812">Transmembrane</keyword>
<comment type="caution">
    <text evidence="2">The sequence shown here is derived from an EMBL/GenBank/DDBJ whole genome shotgun (WGS) entry which is preliminary data.</text>
</comment>